<dbReference type="EMBL" id="ACNN01000007">
    <property type="protein sequence ID" value="EEN83460.1"/>
    <property type="molecule type" value="Genomic_DNA"/>
</dbReference>
<organism evidence="1 2">
    <name type="scientific">Porphyromonas endodontalis (strain ATCC 35406 / DSM 24491 / JCM 8526 / CCUG 16442 / BCRC 14492 / NCTC 13058 / HG 370)</name>
    <name type="common">Bacteroides endodontalis</name>
    <dbReference type="NCBI Taxonomy" id="553175"/>
    <lineage>
        <taxon>Bacteria</taxon>
        <taxon>Pseudomonadati</taxon>
        <taxon>Bacteroidota</taxon>
        <taxon>Bacteroidia</taxon>
        <taxon>Bacteroidales</taxon>
        <taxon>Porphyromonadaceae</taxon>
        <taxon>Porphyromonas</taxon>
    </lineage>
</organism>
<dbReference type="STRING" id="553175.POREN0001_0504"/>
<sequence length="59" mass="6634">MVRLLNRKGKPDSFVEKGLWSGGALGIWRNGSTFVANKSAINTITNVTTMRNRWAAQRR</sequence>
<comment type="caution">
    <text evidence="1">The sequence shown here is derived from an EMBL/GenBank/DDBJ whole genome shotgun (WGS) entry which is preliminary data.</text>
</comment>
<name>C3J8I8_POREA</name>
<evidence type="ECO:0000313" key="2">
    <source>
        <dbReference type="Proteomes" id="UP000004295"/>
    </source>
</evidence>
<proteinExistence type="predicted"/>
<dbReference type="Proteomes" id="UP000004295">
    <property type="component" value="Unassembled WGS sequence"/>
</dbReference>
<keyword evidence="2" id="KW-1185">Reference proteome</keyword>
<protein>
    <submittedName>
        <fullName evidence="1">Uncharacterized protein</fullName>
    </submittedName>
</protein>
<gene>
    <name evidence="1" type="ORF">POREN0001_0504</name>
</gene>
<dbReference type="AlphaFoldDB" id="C3J8I8"/>
<evidence type="ECO:0000313" key="1">
    <source>
        <dbReference type="EMBL" id="EEN83460.1"/>
    </source>
</evidence>
<reference evidence="1 2" key="1">
    <citation type="submission" date="2009-04" db="EMBL/GenBank/DDBJ databases">
        <authorList>
            <person name="Sebastian Y."/>
            <person name="Madupu R."/>
            <person name="Durkin A.S."/>
            <person name="Torralba M."/>
            <person name="Methe B."/>
            <person name="Sutton G.G."/>
            <person name="Strausberg R.L."/>
            <person name="Nelson K.E."/>
        </authorList>
    </citation>
    <scope>NUCLEOTIDE SEQUENCE [LARGE SCALE GENOMIC DNA]</scope>
    <source>
        <strain evidence="2">ATCC 35406 / BCRC 14492 / JCM 8526 / NCTC 13058 / HG 370</strain>
    </source>
</reference>
<accession>C3J8I8</accession>